<protein>
    <submittedName>
        <fullName evidence="1">Uncharacterized protein</fullName>
    </submittedName>
</protein>
<sequence length="234" mass="26241">MKGISTPTLPIREDHNERLQEQQIGLQANQCGWKDACLARSRRPLPCLNRVTSSTAPTSRAPILRKSSLELNLKVAMKAMIKGEMKSIWDRLGKFERIHNSLASSFFVDEILLPYTKELLEATVVGDTKAPKISLVEGLTNPYDHLDSFCYAMDGRGANETTKCRFFSTTLKEAFPELVQTVKSQIHQFVCRAASGILGQVHDHIKPVIHRQRSLGSTTENGRIPTRLCNPLQQ</sequence>
<gene>
    <name evidence="1" type="ORF">L3X38_041553</name>
</gene>
<accession>A0AAD4UT68</accession>
<dbReference type="Proteomes" id="UP001054821">
    <property type="component" value="Chromosome 8"/>
</dbReference>
<name>A0AAD4UT68_PRUDU</name>
<comment type="caution">
    <text evidence="1">The sequence shown here is derived from an EMBL/GenBank/DDBJ whole genome shotgun (WGS) entry which is preliminary data.</text>
</comment>
<reference evidence="1 2" key="1">
    <citation type="journal article" date="2022" name="G3 (Bethesda)">
        <title>Whole-genome sequence and methylome profiling of the almond [Prunus dulcis (Mill.) D.A. Webb] cultivar 'Nonpareil'.</title>
        <authorList>
            <person name="D'Amico-Willman K.M."/>
            <person name="Ouma W.Z."/>
            <person name="Meulia T."/>
            <person name="Sideli G.M."/>
            <person name="Gradziel T.M."/>
            <person name="Fresnedo-Ramirez J."/>
        </authorList>
    </citation>
    <scope>NUCLEOTIDE SEQUENCE [LARGE SCALE GENOMIC DNA]</scope>
    <source>
        <strain evidence="1">Clone GOH B32 T37-40</strain>
    </source>
</reference>
<keyword evidence="2" id="KW-1185">Reference proteome</keyword>
<evidence type="ECO:0000313" key="1">
    <source>
        <dbReference type="EMBL" id="KAI5312380.1"/>
    </source>
</evidence>
<dbReference type="AlphaFoldDB" id="A0AAD4UT68"/>
<proteinExistence type="predicted"/>
<organism evidence="1 2">
    <name type="scientific">Prunus dulcis</name>
    <name type="common">Almond</name>
    <name type="synonym">Amygdalus dulcis</name>
    <dbReference type="NCBI Taxonomy" id="3755"/>
    <lineage>
        <taxon>Eukaryota</taxon>
        <taxon>Viridiplantae</taxon>
        <taxon>Streptophyta</taxon>
        <taxon>Embryophyta</taxon>
        <taxon>Tracheophyta</taxon>
        <taxon>Spermatophyta</taxon>
        <taxon>Magnoliopsida</taxon>
        <taxon>eudicotyledons</taxon>
        <taxon>Gunneridae</taxon>
        <taxon>Pentapetalae</taxon>
        <taxon>rosids</taxon>
        <taxon>fabids</taxon>
        <taxon>Rosales</taxon>
        <taxon>Rosaceae</taxon>
        <taxon>Amygdaloideae</taxon>
        <taxon>Amygdaleae</taxon>
        <taxon>Prunus</taxon>
    </lineage>
</organism>
<evidence type="ECO:0000313" key="2">
    <source>
        <dbReference type="Proteomes" id="UP001054821"/>
    </source>
</evidence>
<dbReference type="EMBL" id="JAJFAZ020000008">
    <property type="protein sequence ID" value="KAI5312380.1"/>
    <property type="molecule type" value="Genomic_DNA"/>
</dbReference>